<dbReference type="GO" id="GO:0006281">
    <property type="term" value="P:DNA repair"/>
    <property type="evidence" value="ECO:0007669"/>
    <property type="project" value="UniProtKB-KW"/>
</dbReference>
<dbReference type="InterPro" id="IPR011335">
    <property type="entry name" value="Restrct_endonuc-II-like"/>
</dbReference>
<keyword evidence="7" id="KW-1185">Reference proteome</keyword>
<keyword evidence="2" id="KW-0547">Nucleotide-binding</keyword>
<keyword evidence="1" id="KW-0227">DNA damage</keyword>
<proteinExistence type="predicted"/>
<accession>A0A1H4AY36</accession>
<evidence type="ECO:0000313" key="6">
    <source>
        <dbReference type="EMBL" id="SEA40756.1"/>
    </source>
</evidence>
<dbReference type="Gene3D" id="3.90.320.10">
    <property type="match status" value="1"/>
</dbReference>
<dbReference type="AlphaFoldDB" id="A0A1H4AY36"/>
<keyword evidence="6" id="KW-0540">Nuclease</keyword>
<keyword evidence="2" id="KW-0067">ATP-binding</keyword>
<keyword evidence="6" id="KW-0378">Hydrolase</keyword>
<dbReference type="OrthoDB" id="9791397at2"/>
<sequence>MSRSALSPSRAKDFLQCPLLFRYRTVDRLPEPPSPAAAKGTLVHAVLERLYDAPASERTPEHALSLLPIQWEELRGRNPRIEALFDTPGELATWLAEARSLIENYFRIENPANLAPAARERFVEVAVGDGILVRGFIDRVDVAPDGRMRIVDYKSGKSPKPQYTSEALFQMRFYALMVWRISGKIPARLQLVYLADGQILTLDPWEDDLLAMEREILSIWANIEAAALAGEFRPKRTPLCPWCSFQKFCPEFGGDILPLPPGGISRLLTARTAEQTAAAPPAQPPSDPAPMRPSDEPAGPEV</sequence>
<evidence type="ECO:0000256" key="3">
    <source>
        <dbReference type="ARBA" id="ARBA00023204"/>
    </source>
</evidence>
<dbReference type="GO" id="GO:0004386">
    <property type="term" value="F:helicase activity"/>
    <property type="evidence" value="ECO:0007669"/>
    <property type="project" value="UniProtKB-KW"/>
</dbReference>
<feature type="compositionally biased region" description="Pro residues" evidence="4">
    <location>
        <begin position="281"/>
        <end position="291"/>
    </location>
</feature>
<gene>
    <name evidence="6" type="ORF">SAMN02910418_01542</name>
</gene>
<keyword evidence="6" id="KW-0269">Exonuclease</keyword>
<feature type="domain" description="PD-(D/E)XK endonuclease-like" evidence="5">
    <location>
        <begin position="6"/>
        <end position="250"/>
    </location>
</feature>
<protein>
    <submittedName>
        <fullName evidence="6">Putative RecB family exonuclease</fullName>
    </submittedName>
</protein>
<keyword evidence="3" id="KW-0234">DNA repair</keyword>
<dbReference type="Pfam" id="PF12705">
    <property type="entry name" value="PDDEXK_1"/>
    <property type="match status" value="1"/>
</dbReference>
<dbReference type="InterPro" id="IPR011604">
    <property type="entry name" value="PDDEXK-like_dom_sf"/>
</dbReference>
<organism evidence="6 7">
    <name type="scientific">Bowdeniella nasicola</name>
    <dbReference type="NCBI Taxonomy" id="208480"/>
    <lineage>
        <taxon>Bacteria</taxon>
        <taxon>Bacillati</taxon>
        <taxon>Actinomycetota</taxon>
        <taxon>Actinomycetes</taxon>
        <taxon>Actinomycetales</taxon>
        <taxon>Actinomycetaceae</taxon>
        <taxon>Bowdeniella</taxon>
    </lineage>
</organism>
<keyword evidence="2" id="KW-0347">Helicase</keyword>
<dbReference type="SUPFAM" id="SSF52980">
    <property type="entry name" value="Restriction endonuclease-like"/>
    <property type="match status" value="1"/>
</dbReference>
<dbReference type="InterPro" id="IPR038726">
    <property type="entry name" value="PDDEXK_AddAB-type"/>
</dbReference>
<name>A0A1H4AY36_9ACTO</name>
<evidence type="ECO:0000256" key="4">
    <source>
        <dbReference type="SAM" id="MobiDB-lite"/>
    </source>
</evidence>
<dbReference type="GO" id="GO:0004527">
    <property type="term" value="F:exonuclease activity"/>
    <property type="evidence" value="ECO:0007669"/>
    <property type="project" value="UniProtKB-KW"/>
</dbReference>
<dbReference type="EMBL" id="FNQV01000008">
    <property type="protein sequence ID" value="SEA40756.1"/>
    <property type="molecule type" value="Genomic_DNA"/>
</dbReference>
<evidence type="ECO:0000259" key="5">
    <source>
        <dbReference type="Pfam" id="PF12705"/>
    </source>
</evidence>
<evidence type="ECO:0000256" key="2">
    <source>
        <dbReference type="ARBA" id="ARBA00022806"/>
    </source>
</evidence>
<feature type="compositionally biased region" description="Low complexity" evidence="4">
    <location>
        <begin position="270"/>
        <end position="280"/>
    </location>
</feature>
<dbReference type="Proteomes" id="UP000199288">
    <property type="component" value="Unassembled WGS sequence"/>
</dbReference>
<dbReference type="RefSeq" id="WP_092564585.1">
    <property type="nucleotide sequence ID" value="NZ_FNQV01000008.1"/>
</dbReference>
<reference evidence="7" key="1">
    <citation type="submission" date="2016-10" db="EMBL/GenBank/DDBJ databases">
        <authorList>
            <person name="Varghese N."/>
            <person name="Submissions S."/>
        </authorList>
    </citation>
    <scope>NUCLEOTIDE SEQUENCE [LARGE SCALE GENOMIC DNA]</scope>
    <source>
        <strain evidence="7">KPR-1</strain>
    </source>
</reference>
<feature type="region of interest" description="Disordered" evidence="4">
    <location>
        <begin position="270"/>
        <end position="302"/>
    </location>
</feature>
<evidence type="ECO:0000313" key="7">
    <source>
        <dbReference type="Proteomes" id="UP000199288"/>
    </source>
</evidence>
<evidence type="ECO:0000256" key="1">
    <source>
        <dbReference type="ARBA" id="ARBA00022763"/>
    </source>
</evidence>